<dbReference type="Proteomes" id="UP000195607">
    <property type="component" value="Chromosome I"/>
</dbReference>
<evidence type="ECO:0000313" key="3">
    <source>
        <dbReference type="Proteomes" id="UP000195607"/>
    </source>
</evidence>
<keyword evidence="2" id="KW-0808">Transferase</keyword>
<accession>A0A1N5WAW7</accession>
<proteinExistence type="predicted"/>
<dbReference type="AlphaFoldDB" id="A0A1N5WAW7"/>
<evidence type="ECO:0000313" key="2">
    <source>
        <dbReference type="EMBL" id="SIM82422.1"/>
    </source>
</evidence>
<dbReference type="GO" id="GO:0008483">
    <property type="term" value="F:transaminase activity"/>
    <property type="evidence" value="ECO:0007669"/>
    <property type="project" value="UniProtKB-KW"/>
</dbReference>
<dbReference type="EMBL" id="LT671858">
    <property type="protein sequence ID" value="SIM82422.1"/>
    <property type="molecule type" value="Genomic_DNA"/>
</dbReference>
<keyword evidence="1" id="KW-1133">Transmembrane helix</keyword>
<dbReference type="RefSeq" id="WP_148690113.1">
    <property type="nucleotide sequence ID" value="NZ_LT671858.1"/>
</dbReference>
<keyword evidence="2" id="KW-0032">Aminotransferase</keyword>
<protein>
    <submittedName>
        <fullName evidence="2">Class I/II aminotransferase</fullName>
    </submittedName>
</protein>
<organism evidence="2 3">
    <name type="scientific">Cuniculiplasma divulgatum</name>
    <dbReference type="NCBI Taxonomy" id="1673428"/>
    <lineage>
        <taxon>Archaea</taxon>
        <taxon>Methanobacteriati</taxon>
        <taxon>Thermoplasmatota</taxon>
        <taxon>Thermoplasmata</taxon>
        <taxon>Thermoplasmatales</taxon>
        <taxon>Cuniculiplasmataceae</taxon>
        <taxon>Cuniculiplasma</taxon>
    </lineage>
</organism>
<sequence>MIKYTRMVVILSSLLIIMLIFSASPYQRNEIRFEANSCKTLNTKNLCGEIFSTSTFSDYTGMAKLYIFNNFVYNSTSQKGANIIESIKICGLKGDTASGLVKFYNFTITNKEFYGKNIKLGIGRYKIDAVTIFDYYNKSDFLNSTLSGKENTIIMNQEGFSVLNYFEILDGLVIIGLLSLIFKKSKNRIPI</sequence>
<dbReference type="GeneID" id="41588984"/>
<reference evidence="2 3" key="1">
    <citation type="submission" date="2016-04" db="EMBL/GenBank/DDBJ databases">
        <authorList>
            <person name="Evans L.H."/>
            <person name="Alamgir A."/>
            <person name="Owens N."/>
            <person name="Weber N.D."/>
            <person name="Virtaneva K."/>
            <person name="Barbian K."/>
            <person name="Babar A."/>
            <person name="Rosenke K."/>
        </authorList>
    </citation>
    <scope>NUCLEOTIDE SEQUENCE [LARGE SCALE GENOMIC DNA]</scope>
    <source>
        <strain evidence="3">S5(T) (JCM 30642 \VKM B-2941)</strain>
    </source>
</reference>
<keyword evidence="1" id="KW-0472">Membrane</keyword>
<gene>
    <name evidence="2" type="ORF">CSP5_1742</name>
</gene>
<feature type="transmembrane region" description="Helical" evidence="1">
    <location>
        <begin position="162"/>
        <end position="182"/>
    </location>
</feature>
<name>A0A1N5WAW7_9ARCH</name>
<evidence type="ECO:0000256" key="1">
    <source>
        <dbReference type="SAM" id="Phobius"/>
    </source>
</evidence>
<keyword evidence="1" id="KW-0812">Transmembrane</keyword>